<reference evidence="3 4" key="1">
    <citation type="submission" date="2021-07" db="EMBL/GenBank/DDBJ databases">
        <title>Genome data of Colletotrichum spaethianum.</title>
        <authorList>
            <person name="Utami Y.D."/>
            <person name="Hiruma K."/>
        </authorList>
    </citation>
    <scope>NUCLEOTIDE SEQUENCE [LARGE SCALE GENOMIC DNA]</scope>
    <source>
        <strain evidence="3 4">MAFF 242679</strain>
    </source>
</reference>
<feature type="compositionally biased region" description="Polar residues" evidence="1">
    <location>
        <begin position="237"/>
        <end position="247"/>
    </location>
</feature>
<gene>
    <name evidence="3" type="ORF">ColLi_03107</name>
</gene>
<dbReference type="AlphaFoldDB" id="A0AA37GGF8"/>
<feature type="transmembrane region" description="Helical" evidence="2">
    <location>
        <begin position="358"/>
        <end position="379"/>
    </location>
</feature>
<feature type="compositionally biased region" description="Low complexity" evidence="1">
    <location>
        <begin position="219"/>
        <end position="236"/>
    </location>
</feature>
<name>A0AA37GGF8_9PEZI</name>
<organism evidence="3 4">
    <name type="scientific">Colletotrichum liriopes</name>
    <dbReference type="NCBI Taxonomy" id="708192"/>
    <lineage>
        <taxon>Eukaryota</taxon>
        <taxon>Fungi</taxon>
        <taxon>Dikarya</taxon>
        <taxon>Ascomycota</taxon>
        <taxon>Pezizomycotina</taxon>
        <taxon>Sordariomycetes</taxon>
        <taxon>Hypocreomycetidae</taxon>
        <taxon>Glomerellales</taxon>
        <taxon>Glomerellaceae</taxon>
        <taxon>Colletotrichum</taxon>
        <taxon>Colletotrichum spaethianum species complex</taxon>
    </lineage>
</organism>
<dbReference type="EMBL" id="BPPX01000005">
    <property type="protein sequence ID" value="GJC80269.1"/>
    <property type="molecule type" value="Genomic_DNA"/>
</dbReference>
<evidence type="ECO:0000256" key="2">
    <source>
        <dbReference type="SAM" id="Phobius"/>
    </source>
</evidence>
<feature type="region of interest" description="Disordered" evidence="1">
    <location>
        <begin position="78"/>
        <end position="106"/>
    </location>
</feature>
<sequence length="389" mass="43638">MVIAPEEQTRYWRDRSPYPTPSRKPSTSFLVHKINYGSDEDKFKENHTSSEDEAQQVLHSANYVKTFVNRIELRWPRHQQADDKSPSSAQEQDSNPPLKRSVTWDPEFDPWNPDRFHASRRSASFTELVTFPSNDFMHLSLAKKDYSDELLGPRSPRLRPVRPKLTTVDPPRSPLYNAEDGSARTYSSLTDSLKSPPSTARNSAYQDPLNPEHLFSLGHPRSPISLSPSPLQQHPSVQWSPDASTPVASPSESESALGLESGTGVHKNDEDNYWIDLCHRLAGATPESELPTLGDRAPCAGRPSGEEMAVFHESTWCHCANCNPCQRSGVGKPRGMCLNARILTRKEAAEKVAEKMDWLAMWLIAGLVGVWVLLMVANLRLARYEVALE</sequence>
<feature type="compositionally biased region" description="Low complexity" evidence="1">
    <location>
        <begin position="248"/>
        <end position="262"/>
    </location>
</feature>
<keyword evidence="4" id="KW-1185">Reference proteome</keyword>
<feature type="compositionally biased region" description="Polar residues" evidence="1">
    <location>
        <begin position="86"/>
        <end position="95"/>
    </location>
</feature>
<keyword evidence="2" id="KW-0812">Transmembrane</keyword>
<keyword evidence="2" id="KW-0472">Membrane</keyword>
<dbReference type="Proteomes" id="UP001055172">
    <property type="component" value="Unassembled WGS sequence"/>
</dbReference>
<keyword evidence="2" id="KW-1133">Transmembrane helix</keyword>
<feature type="region of interest" description="Disordered" evidence="1">
    <location>
        <begin position="149"/>
        <end position="264"/>
    </location>
</feature>
<protein>
    <submittedName>
        <fullName evidence="3">Uncharacterized protein</fullName>
    </submittedName>
</protein>
<proteinExistence type="predicted"/>
<accession>A0AA37GGF8</accession>
<feature type="compositionally biased region" description="Basic and acidic residues" evidence="1">
    <location>
        <begin position="7"/>
        <end position="16"/>
    </location>
</feature>
<feature type="region of interest" description="Disordered" evidence="1">
    <location>
        <begin position="1"/>
        <end position="29"/>
    </location>
</feature>
<comment type="caution">
    <text evidence="3">The sequence shown here is derived from an EMBL/GenBank/DDBJ whole genome shotgun (WGS) entry which is preliminary data.</text>
</comment>
<feature type="compositionally biased region" description="Polar residues" evidence="1">
    <location>
        <begin position="184"/>
        <end position="205"/>
    </location>
</feature>
<evidence type="ECO:0000313" key="3">
    <source>
        <dbReference type="EMBL" id="GJC80269.1"/>
    </source>
</evidence>
<evidence type="ECO:0000256" key="1">
    <source>
        <dbReference type="SAM" id="MobiDB-lite"/>
    </source>
</evidence>
<evidence type="ECO:0000313" key="4">
    <source>
        <dbReference type="Proteomes" id="UP001055172"/>
    </source>
</evidence>